<name>A0AAN8UVA7_9MAGN</name>
<dbReference type="GO" id="GO:0004553">
    <property type="term" value="F:hydrolase activity, hydrolyzing O-glycosyl compounds"/>
    <property type="evidence" value="ECO:0007669"/>
    <property type="project" value="InterPro"/>
</dbReference>
<dbReference type="Proteomes" id="UP001370490">
    <property type="component" value="Unassembled WGS sequence"/>
</dbReference>
<feature type="non-terminal residue" evidence="2">
    <location>
        <position position="109"/>
    </location>
</feature>
<evidence type="ECO:0000313" key="3">
    <source>
        <dbReference type="Proteomes" id="UP001370490"/>
    </source>
</evidence>
<dbReference type="AlphaFoldDB" id="A0AAN8UVA7"/>
<dbReference type="InterPro" id="IPR001944">
    <property type="entry name" value="Glycoside_Hdrlase_35"/>
</dbReference>
<accession>A0AAN8UVA7</accession>
<feature type="domain" description="Beta-galactosidase beta-sandwich" evidence="1">
    <location>
        <begin position="3"/>
        <end position="50"/>
    </location>
</feature>
<reference evidence="2 3" key="1">
    <citation type="submission" date="2023-12" db="EMBL/GenBank/DDBJ databases">
        <title>A high-quality genome assembly for Dillenia turbinata (Dilleniales).</title>
        <authorList>
            <person name="Chanderbali A."/>
        </authorList>
    </citation>
    <scope>NUCLEOTIDE SEQUENCE [LARGE SCALE GENOMIC DNA]</scope>
    <source>
        <strain evidence="2">LSX21</strain>
        <tissue evidence="2">Leaf</tissue>
    </source>
</reference>
<dbReference type="PANTHER" id="PTHR23421">
    <property type="entry name" value="BETA-GALACTOSIDASE RELATED"/>
    <property type="match status" value="1"/>
</dbReference>
<proteinExistence type="predicted"/>
<protein>
    <submittedName>
        <fullName evidence="2">Beta-galactosidase, beta-sandwich domain</fullName>
    </submittedName>
</protein>
<evidence type="ECO:0000259" key="1">
    <source>
        <dbReference type="Pfam" id="PF17834"/>
    </source>
</evidence>
<sequence>MTGGCAALLINKNATTNATIQFQNNTYTLLPKSISILLDCQNVTFNTRKVTAKYNKRISRSSQELGAAQDWEEFKDVIPNFNDTSLLANMLLEHMNTTKDQSDHLWYTS</sequence>
<dbReference type="EMBL" id="JBAMMX010000017">
    <property type="protein sequence ID" value="KAK6923723.1"/>
    <property type="molecule type" value="Genomic_DNA"/>
</dbReference>
<gene>
    <name evidence="2" type="ORF">RJ641_009923</name>
</gene>
<comment type="caution">
    <text evidence="2">The sequence shown here is derived from an EMBL/GenBank/DDBJ whole genome shotgun (WGS) entry which is preliminary data.</text>
</comment>
<keyword evidence="3" id="KW-1185">Reference proteome</keyword>
<dbReference type="Pfam" id="PF17834">
    <property type="entry name" value="GHD"/>
    <property type="match status" value="1"/>
</dbReference>
<dbReference type="GO" id="GO:0005975">
    <property type="term" value="P:carbohydrate metabolic process"/>
    <property type="evidence" value="ECO:0007669"/>
    <property type="project" value="InterPro"/>
</dbReference>
<dbReference type="InterPro" id="IPR041392">
    <property type="entry name" value="GHD"/>
</dbReference>
<organism evidence="2 3">
    <name type="scientific">Dillenia turbinata</name>
    <dbReference type="NCBI Taxonomy" id="194707"/>
    <lineage>
        <taxon>Eukaryota</taxon>
        <taxon>Viridiplantae</taxon>
        <taxon>Streptophyta</taxon>
        <taxon>Embryophyta</taxon>
        <taxon>Tracheophyta</taxon>
        <taxon>Spermatophyta</taxon>
        <taxon>Magnoliopsida</taxon>
        <taxon>eudicotyledons</taxon>
        <taxon>Gunneridae</taxon>
        <taxon>Pentapetalae</taxon>
        <taxon>Dilleniales</taxon>
        <taxon>Dilleniaceae</taxon>
        <taxon>Dillenia</taxon>
    </lineage>
</organism>
<evidence type="ECO:0000313" key="2">
    <source>
        <dbReference type="EMBL" id="KAK6923723.1"/>
    </source>
</evidence>